<dbReference type="EMBL" id="GBRH01194461">
    <property type="protein sequence ID" value="JAE03435.1"/>
    <property type="molecule type" value="Transcribed_RNA"/>
</dbReference>
<accession>A0A0A9ERQ5</accession>
<reference evidence="1" key="2">
    <citation type="journal article" date="2015" name="Data Brief">
        <title>Shoot transcriptome of the giant reed, Arundo donax.</title>
        <authorList>
            <person name="Barrero R.A."/>
            <person name="Guerrero F.D."/>
            <person name="Moolhuijzen P."/>
            <person name="Goolsby J.A."/>
            <person name="Tidwell J."/>
            <person name="Bellgard S.E."/>
            <person name="Bellgard M.I."/>
        </authorList>
    </citation>
    <scope>NUCLEOTIDE SEQUENCE</scope>
    <source>
        <tissue evidence="1">Shoot tissue taken approximately 20 cm above the soil surface</tissue>
    </source>
</reference>
<organism evidence="1">
    <name type="scientific">Arundo donax</name>
    <name type="common">Giant reed</name>
    <name type="synonym">Donax arundinaceus</name>
    <dbReference type="NCBI Taxonomy" id="35708"/>
    <lineage>
        <taxon>Eukaryota</taxon>
        <taxon>Viridiplantae</taxon>
        <taxon>Streptophyta</taxon>
        <taxon>Embryophyta</taxon>
        <taxon>Tracheophyta</taxon>
        <taxon>Spermatophyta</taxon>
        <taxon>Magnoliopsida</taxon>
        <taxon>Liliopsida</taxon>
        <taxon>Poales</taxon>
        <taxon>Poaceae</taxon>
        <taxon>PACMAD clade</taxon>
        <taxon>Arundinoideae</taxon>
        <taxon>Arundineae</taxon>
        <taxon>Arundo</taxon>
    </lineage>
</organism>
<evidence type="ECO:0000313" key="1">
    <source>
        <dbReference type="EMBL" id="JAE03435.1"/>
    </source>
</evidence>
<dbReference type="AlphaFoldDB" id="A0A0A9ERQ5"/>
<name>A0A0A9ERQ5_ARUDO</name>
<protein>
    <submittedName>
        <fullName evidence="1">Uncharacterized protein</fullName>
    </submittedName>
</protein>
<reference evidence="1" key="1">
    <citation type="submission" date="2014-09" db="EMBL/GenBank/DDBJ databases">
        <authorList>
            <person name="Magalhaes I.L.F."/>
            <person name="Oliveira U."/>
            <person name="Santos F.R."/>
            <person name="Vidigal T.H.D.A."/>
            <person name="Brescovit A.D."/>
            <person name="Santos A.J."/>
        </authorList>
    </citation>
    <scope>NUCLEOTIDE SEQUENCE</scope>
    <source>
        <tissue evidence="1">Shoot tissue taken approximately 20 cm above the soil surface</tissue>
    </source>
</reference>
<proteinExistence type="predicted"/>
<sequence length="110" mass="12590">MTNTIAFIHAYIHHSYKHAYICLSLHPSMQAYLLLHTDIGTFGVHLHSHSCLHSTKLQLSYTYTHFLAFVLATFLHDLNLHMCLVYRECLCNCSGSAIICITLKQAHNFI</sequence>